<name>A0A944GU79_9HYPH</name>
<reference evidence="2" key="1">
    <citation type="submission" date="2018-08" db="EMBL/GenBank/DDBJ databases">
        <authorList>
            <person name="Jin W."/>
            <person name="Wang H."/>
            <person name="Yang Y."/>
            <person name="Li M."/>
            <person name="Liu J."/>
        </authorList>
    </citation>
    <scope>NUCLEOTIDE SEQUENCE</scope>
    <source>
        <strain evidence="2">AESS21</strain>
    </source>
</reference>
<dbReference type="Gene3D" id="3.40.630.30">
    <property type="match status" value="1"/>
</dbReference>
<dbReference type="PANTHER" id="PTHR42791">
    <property type="entry name" value="GNAT FAMILY ACETYLTRANSFERASE"/>
    <property type="match status" value="1"/>
</dbReference>
<organism evidence="2 3">
    <name type="scientific">Roseibium polysiphoniae</name>
    <dbReference type="NCBI Taxonomy" id="2571221"/>
    <lineage>
        <taxon>Bacteria</taxon>
        <taxon>Pseudomonadati</taxon>
        <taxon>Pseudomonadota</taxon>
        <taxon>Alphaproteobacteria</taxon>
        <taxon>Hyphomicrobiales</taxon>
        <taxon>Stappiaceae</taxon>
        <taxon>Roseibium</taxon>
    </lineage>
</organism>
<sequence length="127" mass="14162">MRPSLEAIGRFDPARAKARFLESFTPEETLRIEVSGQLLGFFVLRTRPDHLYLDHLYVLPDIQGKGIGTHVVKYAQEKAAAAKLPLRLVALKGSAANGFYTRHGFRLKGSAEFDNAYEWAAGKASER</sequence>
<dbReference type="PROSITE" id="PS51186">
    <property type="entry name" value="GNAT"/>
    <property type="match status" value="1"/>
</dbReference>
<dbReference type="GO" id="GO:0016747">
    <property type="term" value="F:acyltransferase activity, transferring groups other than amino-acyl groups"/>
    <property type="evidence" value="ECO:0007669"/>
    <property type="project" value="InterPro"/>
</dbReference>
<dbReference type="EMBL" id="QTKU01000003">
    <property type="protein sequence ID" value="MBS8261306.1"/>
    <property type="molecule type" value="Genomic_DNA"/>
</dbReference>
<dbReference type="InterPro" id="IPR052523">
    <property type="entry name" value="Trichothecene_AcTrans"/>
</dbReference>
<dbReference type="SUPFAM" id="SSF55729">
    <property type="entry name" value="Acyl-CoA N-acyltransferases (Nat)"/>
    <property type="match status" value="1"/>
</dbReference>
<dbReference type="CDD" id="cd04301">
    <property type="entry name" value="NAT_SF"/>
    <property type="match status" value="1"/>
</dbReference>
<reference evidence="2" key="2">
    <citation type="journal article" date="2021" name="Microorganisms">
        <title>Bacterial Dimethylsulfoniopropionate Biosynthesis in the East China Sea.</title>
        <authorList>
            <person name="Liu J."/>
            <person name="Zhang Y."/>
            <person name="Liu J."/>
            <person name="Zhong H."/>
            <person name="Williams B.T."/>
            <person name="Zheng Y."/>
            <person name="Curson A.R.J."/>
            <person name="Sun C."/>
            <person name="Sun H."/>
            <person name="Song D."/>
            <person name="Wagner Mackenzie B."/>
            <person name="Bermejo Martinez A."/>
            <person name="Todd J.D."/>
            <person name="Zhang X.H."/>
        </authorList>
    </citation>
    <scope>NUCLEOTIDE SEQUENCE</scope>
    <source>
        <strain evidence="2">AESS21</strain>
    </source>
</reference>
<evidence type="ECO:0000313" key="2">
    <source>
        <dbReference type="EMBL" id="MBS8261306.1"/>
    </source>
</evidence>
<evidence type="ECO:0000259" key="1">
    <source>
        <dbReference type="PROSITE" id="PS51186"/>
    </source>
</evidence>
<evidence type="ECO:0000313" key="3">
    <source>
        <dbReference type="Proteomes" id="UP000705379"/>
    </source>
</evidence>
<dbReference type="InterPro" id="IPR000182">
    <property type="entry name" value="GNAT_dom"/>
</dbReference>
<dbReference type="Pfam" id="PF00583">
    <property type="entry name" value="Acetyltransf_1"/>
    <property type="match status" value="1"/>
</dbReference>
<dbReference type="AlphaFoldDB" id="A0A944GU79"/>
<proteinExistence type="predicted"/>
<accession>A0A944GU79</accession>
<dbReference type="Proteomes" id="UP000705379">
    <property type="component" value="Unassembled WGS sequence"/>
</dbReference>
<feature type="domain" description="N-acetyltransferase" evidence="1">
    <location>
        <begin position="1"/>
        <end position="127"/>
    </location>
</feature>
<protein>
    <submittedName>
        <fullName evidence="2">N-acetyltransferase</fullName>
    </submittedName>
</protein>
<gene>
    <name evidence="2" type="ORF">DYI23_13870</name>
</gene>
<comment type="caution">
    <text evidence="2">The sequence shown here is derived from an EMBL/GenBank/DDBJ whole genome shotgun (WGS) entry which is preliminary data.</text>
</comment>
<dbReference type="PANTHER" id="PTHR42791:SF1">
    <property type="entry name" value="N-ACETYLTRANSFERASE DOMAIN-CONTAINING PROTEIN"/>
    <property type="match status" value="1"/>
</dbReference>
<dbReference type="InterPro" id="IPR016181">
    <property type="entry name" value="Acyl_CoA_acyltransferase"/>
</dbReference>